<dbReference type="OrthoDB" id="9898867at2759"/>
<evidence type="ECO:0000313" key="2">
    <source>
        <dbReference type="EMBL" id="ROL42701.1"/>
    </source>
</evidence>
<organism evidence="2 3">
    <name type="scientific">Anabarilius grahami</name>
    <name type="common">Kanglang fish</name>
    <name type="synonym">Barilius grahami</name>
    <dbReference type="NCBI Taxonomy" id="495550"/>
    <lineage>
        <taxon>Eukaryota</taxon>
        <taxon>Metazoa</taxon>
        <taxon>Chordata</taxon>
        <taxon>Craniata</taxon>
        <taxon>Vertebrata</taxon>
        <taxon>Euteleostomi</taxon>
        <taxon>Actinopterygii</taxon>
        <taxon>Neopterygii</taxon>
        <taxon>Teleostei</taxon>
        <taxon>Ostariophysi</taxon>
        <taxon>Cypriniformes</taxon>
        <taxon>Xenocyprididae</taxon>
        <taxon>Xenocypridinae</taxon>
        <taxon>Xenocypridinae incertae sedis</taxon>
        <taxon>Anabarilius</taxon>
    </lineage>
</organism>
<feature type="region of interest" description="Disordered" evidence="1">
    <location>
        <begin position="15"/>
        <end position="63"/>
    </location>
</feature>
<keyword evidence="3" id="KW-1185">Reference proteome</keyword>
<evidence type="ECO:0000256" key="1">
    <source>
        <dbReference type="SAM" id="MobiDB-lite"/>
    </source>
</evidence>
<comment type="caution">
    <text evidence="2">The sequence shown here is derived from an EMBL/GenBank/DDBJ whole genome shotgun (WGS) entry which is preliminary data.</text>
</comment>
<name>A0A3N0Y9U2_ANAGA</name>
<reference evidence="2 3" key="1">
    <citation type="submission" date="2018-10" db="EMBL/GenBank/DDBJ databases">
        <title>Genome assembly for a Yunnan-Guizhou Plateau 3E fish, Anabarilius grahami (Regan), and its evolutionary and genetic applications.</title>
        <authorList>
            <person name="Jiang W."/>
        </authorList>
    </citation>
    <scope>NUCLEOTIDE SEQUENCE [LARGE SCALE GENOMIC DNA]</scope>
    <source>
        <strain evidence="2">AG-KIZ</strain>
        <tissue evidence="2">Muscle</tissue>
    </source>
</reference>
<proteinExistence type="predicted"/>
<feature type="non-terminal residue" evidence="2">
    <location>
        <position position="1"/>
    </location>
</feature>
<gene>
    <name evidence="2" type="ORF">DPX16_14108</name>
</gene>
<feature type="compositionally biased region" description="Acidic residues" evidence="1">
    <location>
        <begin position="50"/>
        <end position="59"/>
    </location>
</feature>
<dbReference type="Proteomes" id="UP000281406">
    <property type="component" value="Unassembled WGS sequence"/>
</dbReference>
<dbReference type="AlphaFoldDB" id="A0A3N0Y9U2"/>
<evidence type="ECO:0000313" key="3">
    <source>
        <dbReference type="Proteomes" id="UP000281406"/>
    </source>
</evidence>
<sequence>IQPWCRISATTRQSHNELSSGRAISGSVALNANEEERDPQSFKRFSSTDPDGEAPDEEVATQRLQQDVSQWSVQLTDADSIHAGLIVCSLEAEVIGTCHTLKR</sequence>
<dbReference type="EMBL" id="RJVU01049572">
    <property type="protein sequence ID" value="ROL42701.1"/>
    <property type="molecule type" value="Genomic_DNA"/>
</dbReference>
<accession>A0A3N0Y9U2</accession>
<protein>
    <submittedName>
        <fullName evidence="2">Uncharacterized protein</fullName>
    </submittedName>
</protein>